<organism evidence="2 3">
    <name type="scientific">Apteryx owenii</name>
    <name type="common">Little spotted kiwi</name>
    <dbReference type="NCBI Taxonomy" id="8824"/>
    <lineage>
        <taxon>Eukaryota</taxon>
        <taxon>Metazoa</taxon>
        <taxon>Chordata</taxon>
        <taxon>Craniata</taxon>
        <taxon>Vertebrata</taxon>
        <taxon>Euteleostomi</taxon>
        <taxon>Archelosauria</taxon>
        <taxon>Archosauria</taxon>
        <taxon>Dinosauria</taxon>
        <taxon>Saurischia</taxon>
        <taxon>Theropoda</taxon>
        <taxon>Coelurosauria</taxon>
        <taxon>Aves</taxon>
        <taxon>Palaeognathae</taxon>
        <taxon>Apterygiformes</taxon>
        <taxon>Apterygidae</taxon>
        <taxon>Apteryx</taxon>
    </lineage>
</organism>
<name>A0A8B9QLG4_APTOW</name>
<dbReference type="AlphaFoldDB" id="A0A8B9QLG4"/>
<reference evidence="2" key="1">
    <citation type="submission" date="2025-08" db="UniProtKB">
        <authorList>
            <consortium name="Ensembl"/>
        </authorList>
    </citation>
    <scope>IDENTIFICATION</scope>
</reference>
<evidence type="ECO:0000313" key="2">
    <source>
        <dbReference type="Ensembl" id="ENSAOWP00000027740.1"/>
    </source>
</evidence>
<protein>
    <submittedName>
        <fullName evidence="2">Uncharacterized protein</fullName>
    </submittedName>
</protein>
<proteinExistence type="predicted"/>
<keyword evidence="3" id="KW-1185">Reference proteome</keyword>
<sequence>SVRARTTHSSPAPALHQAFITAPSSVPRWRAQSTVRAQPHVGPAPRDKQAVGQGNKKLAAFLDWSLCPQKPLGTAGEAGCASGPCWVCRDLRVGRKGRSFWGVRPLEGRGRSGMGCRAAGTECCRRGLHRLGVALAAKCRLC</sequence>
<evidence type="ECO:0000313" key="3">
    <source>
        <dbReference type="Proteomes" id="UP000694424"/>
    </source>
</evidence>
<dbReference type="Ensembl" id="ENSAOWT00000031444.1">
    <property type="protein sequence ID" value="ENSAOWP00000027740.1"/>
    <property type="gene ID" value="ENSAOWG00000018700.1"/>
</dbReference>
<evidence type="ECO:0000256" key="1">
    <source>
        <dbReference type="SAM" id="MobiDB-lite"/>
    </source>
</evidence>
<accession>A0A8B9QLG4</accession>
<feature type="region of interest" description="Disordered" evidence="1">
    <location>
        <begin position="30"/>
        <end position="53"/>
    </location>
</feature>
<dbReference type="Proteomes" id="UP000694424">
    <property type="component" value="Unplaced"/>
</dbReference>
<reference evidence="2" key="2">
    <citation type="submission" date="2025-09" db="UniProtKB">
        <authorList>
            <consortium name="Ensembl"/>
        </authorList>
    </citation>
    <scope>IDENTIFICATION</scope>
</reference>